<protein>
    <submittedName>
        <fullName evidence="2">Uncharacterized protein</fullName>
    </submittedName>
</protein>
<comment type="caution">
    <text evidence="2">The sequence shown here is derived from an EMBL/GenBank/DDBJ whole genome shotgun (WGS) entry which is preliminary data.</text>
</comment>
<name>A0A9J6DG07_RHIMP</name>
<gene>
    <name evidence="2" type="ORF">HPB51_012511</name>
</gene>
<feature type="compositionally biased region" description="Basic and acidic residues" evidence="1">
    <location>
        <begin position="1"/>
        <end position="12"/>
    </location>
</feature>
<evidence type="ECO:0000313" key="3">
    <source>
        <dbReference type="Proteomes" id="UP000821866"/>
    </source>
</evidence>
<keyword evidence="3" id="KW-1185">Reference proteome</keyword>
<feature type="compositionally biased region" description="Polar residues" evidence="1">
    <location>
        <begin position="88"/>
        <end position="101"/>
    </location>
</feature>
<feature type="region of interest" description="Disordered" evidence="1">
    <location>
        <begin position="1"/>
        <end position="126"/>
    </location>
</feature>
<dbReference type="Proteomes" id="UP000821866">
    <property type="component" value="Chromosome 7"/>
</dbReference>
<feature type="compositionally biased region" description="Basic and acidic residues" evidence="1">
    <location>
        <begin position="104"/>
        <end position="116"/>
    </location>
</feature>
<reference evidence="2" key="1">
    <citation type="journal article" date="2020" name="Cell">
        <title>Large-Scale Comparative Analyses of Tick Genomes Elucidate Their Genetic Diversity and Vector Capacities.</title>
        <authorList>
            <consortium name="Tick Genome and Microbiome Consortium (TIGMIC)"/>
            <person name="Jia N."/>
            <person name="Wang J."/>
            <person name="Shi W."/>
            <person name="Du L."/>
            <person name="Sun Y."/>
            <person name="Zhan W."/>
            <person name="Jiang J.F."/>
            <person name="Wang Q."/>
            <person name="Zhang B."/>
            <person name="Ji P."/>
            <person name="Bell-Sakyi L."/>
            <person name="Cui X.M."/>
            <person name="Yuan T.T."/>
            <person name="Jiang B.G."/>
            <person name="Yang W.F."/>
            <person name="Lam T.T."/>
            <person name="Chang Q.C."/>
            <person name="Ding S.J."/>
            <person name="Wang X.J."/>
            <person name="Zhu J.G."/>
            <person name="Ruan X.D."/>
            <person name="Zhao L."/>
            <person name="Wei J.T."/>
            <person name="Ye R.Z."/>
            <person name="Que T.C."/>
            <person name="Du C.H."/>
            <person name="Zhou Y.H."/>
            <person name="Cheng J.X."/>
            <person name="Dai P.F."/>
            <person name="Guo W.B."/>
            <person name="Han X.H."/>
            <person name="Huang E.J."/>
            <person name="Li L.F."/>
            <person name="Wei W."/>
            <person name="Gao Y.C."/>
            <person name="Liu J.Z."/>
            <person name="Shao H.Z."/>
            <person name="Wang X."/>
            <person name="Wang C.C."/>
            <person name="Yang T.C."/>
            <person name="Huo Q.B."/>
            <person name="Li W."/>
            <person name="Chen H.Y."/>
            <person name="Chen S.E."/>
            <person name="Zhou L.G."/>
            <person name="Ni X.B."/>
            <person name="Tian J.H."/>
            <person name="Sheng Y."/>
            <person name="Liu T."/>
            <person name="Pan Y.S."/>
            <person name="Xia L.Y."/>
            <person name="Li J."/>
            <person name="Zhao F."/>
            <person name="Cao W.C."/>
        </authorList>
    </citation>
    <scope>NUCLEOTIDE SEQUENCE</scope>
    <source>
        <strain evidence="2">Rmic-2018</strain>
    </source>
</reference>
<proteinExistence type="predicted"/>
<dbReference type="AlphaFoldDB" id="A0A9J6DG07"/>
<feature type="compositionally biased region" description="Basic residues" evidence="1">
    <location>
        <begin position="44"/>
        <end position="56"/>
    </location>
</feature>
<evidence type="ECO:0000313" key="2">
    <source>
        <dbReference type="EMBL" id="KAH8021116.1"/>
    </source>
</evidence>
<dbReference type="EMBL" id="JABSTU010000009">
    <property type="protein sequence ID" value="KAH8021116.1"/>
    <property type="molecule type" value="Genomic_DNA"/>
</dbReference>
<accession>A0A9J6DG07</accession>
<organism evidence="2 3">
    <name type="scientific">Rhipicephalus microplus</name>
    <name type="common">Cattle tick</name>
    <name type="synonym">Boophilus microplus</name>
    <dbReference type="NCBI Taxonomy" id="6941"/>
    <lineage>
        <taxon>Eukaryota</taxon>
        <taxon>Metazoa</taxon>
        <taxon>Ecdysozoa</taxon>
        <taxon>Arthropoda</taxon>
        <taxon>Chelicerata</taxon>
        <taxon>Arachnida</taxon>
        <taxon>Acari</taxon>
        <taxon>Parasitiformes</taxon>
        <taxon>Ixodida</taxon>
        <taxon>Ixodoidea</taxon>
        <taxon>Ixodidae</taxon>
        <taxon>Rhipicephalinae</taxon>
        <taxon>Rhipicephalus</taxon>
        <taxon>Boophilus</taxon>
    </lineage>
</organism>
<evidence type="ECO:0000256" key="1">
    <source>
        <dbReference type="SAM" id="MobiDB-lite"/>
    </source>
</evidence>
<reference evidence="2" key="2">
    <citation type="submission" date="2021-09" db="EMBL/GenBank/DDBJ databases">
        <authorList>
            <person name="Jia N."/>
            <person name="Wang J."/>
            <person name="Shi W."/>
            <person name="Du L."/>
            <person name="Sun Y."/>
            <person name="Zhan W."/>
            <person name="Jiang J."/>
            <person name="Wang Q."/>
            <person name="Zhang B."/>
            <person name="Ji P."/>
            <person name="Sakyi L.B."/>
            <person name="Cui X."/>
            <person name="Yuan T."/>
            <person name="Jiang B."/>
            <person name="Yang W."/>
            <person name="Lam T.T.-Y."/>
            <person name="Chang Q."/>
            <person name="Ding S."/>
            <person name="Wang X."/>
            <person name="Zhu J."/>
            <person name="Ruan X."/>
            <person name="Zhao L."/>
            <person name="Wei J."/>
            <person name="Que T."/>
            <person name="Du C."/>
            <person name="Cheng J."/>
            <person name="Dai P."/>
            <person name="Han X."/>
            <person name="Huang E."/>
            <person name="Gao Y."/>
            <person name="Liu J."/>
            <person name="Shao H."/>
            <person name="Ye R."/>
            <person name="Li L."/>
            <person name="Wei W."/>
            <person name="Wang X."/>
            <person name="Wang C."/>
            <person name="Huo Q."/>
            <person name="Li W."/>
            <person name="Guo W."/>
            <person name="Chen H."/>
            <person name="Chen S."/>
            <person name="Zhou L."/>
            <person name="Zhou L."/>
            <person name="Ni X."/>
            <person name="Tian J."/>
            <person name="Zhou Y."/>
            <person name="Sheng Y."/>
            <person name="Liu T."/>
            <person name="Pan Y."/>
            <person name="Xia L."/>
            <person name="Li J."/>
            <person name="Zhao F."/>
            <person name="Cao W."/>
        </authorList>
    </citation>
    <scope>NUCLEOTIDE SEQUENCE</scope>
    <source>
        <strain evidence="2">Rmic-2018</strain>
        <tissue evidence="2">Larvae</tissue>
    </source>
</reference>
<sequence length="253" mass="27127">MSRKKPNAEEHGPWPTPLPRPNLSTKCHGVDGPTRRQATTSHASYHRVSARKRHRSSASTLLKLSKSDNGRRVAKAQPALADEASAFTAVSTPLSTQTSPATPKKPESDALAERATAHTSPERATTVVPPSVHLAFDNTMLVEEPVVVASPSSPLVIPDKASTSNRQSVVADTCAVAPHPRASFATTTDANDVHHRTATGHQARQRTLDDPFAAANVHVPTMPQKASRRLLCVQNMSIEAVQKSSNGRSLERS</sequence>